<proteinExistence type="predicted"/>
<keyword evidence="1" id="KW-0732">Signal</keyword>
<accession>A0A133XJC6</accession>
<evidence type="ECO:0000313" key="3">
    <source>
        <dbReference type="Proteomes" id="UP000070186"/>
    </source>
</evidence>
<gene>
    <name evidence="2" type="ORF">AT959_10085</name>
</gene>
<dbReference type="SUPFAM" id="SSF53850">
    <property type="entry name" value="Periplasmic binding protein-like II"/>
    <property type="match status" value="1"/>
</dbReference>
<dbReference type="RefSeq" id="WP_066882843.1">
    <property type="nucleotide sequence ID" value="NZ_LODL01000019.1"/>
</dbReference>
<evidence type="ECO:0000313" key="2">
    <source>
        <dbReference type="EMBL" id="KXB31041.1"/>
    </source>
</evidence>
<keyword evidence="3" id="KW-1185">Reference proteome</keyword>
<dbReference type="EMBL" id="LODL01000019">
    <property type="protein sequence ID" value="KXB31041.1"/>
    <property type="molecule type" value="Genomic_DNA"/>
</dbReference>
<feature type="signal peptide" evidence="1">
    <location>
        <begin position="1"/>
        <end position="20"/>
    </location>
</feature>
<dbReference type="Gene3D" id="3.40.190.10">
    <property type="entry name" value="Periplasmic binding protein-like II"/>
    <property type="match status" value="1"/>
</dbReference>
<evidence type="ECO:0008006" key="4">
    <source>
        <dbReference type="Google" id="ProtNLM"/>
    </source>
</evidence>
<comment type="caution">
    <text evidence="2">The sequence shown here is derived from an EMBL/GenBank/DDBJ whole genome shotgun (WGS) entry which is preliminary data.</text>
</comment>
<sequence>MRRKLFFLLLVLIAPLSGQAQEALVIIAHGSVPKTDLATVQRLYTGRILSIAEQPAVPVNLPPGNPLRQQFLEAYLEQNEEQYTGYWLVRRYVGKGTPPREMASVEEILRFVGSTPGAVAYVPQSKVPKGANVVFKR</sequence>
<protein>
    <recommendedName>
        <fullName evidence="4">Phosphate ABC transporter substrate-binding protein</fullName>
    </recommendedName>
</protein>
<name>A0A133XJC6_9RHOO</name>
<dbReference type="STRING" id="281362.AT959_10085"/>
<dbReference type="AlphaFoldDB" id="A0A133XJC6"/>
<dbReference type="Proteomes" id="UP000070186">
    <property type="component" value="Unassembled WGS sequence"/>
</dbReference>
<organism evidence="2 3">
    <name type="scientific">Dechloromonas denitrificans</name>
    <dbReference type="NCBI Taxonomy" id="281362"/>
    <lineage>
        <taxon>Bacteria</taxon>
        <taxon>Pseudomonadati</taxon>
        <taxon>Pseudomonadota</taxon>
        <taxon>Betaproteobacteria</taxon>
        <taxon>Rhodocyclales</taxon>
        <taxon>Azonexaceae</taxon>
        <taxon>Dechloromonas</taxon>
    </lineage>
</organism>
<feature type="chain" id="PRO_5007459727" description="Phosphate ABC transporter substrate-binding protein" evidence="1">
    <location>
        <begin position="21"/>
        <end position="137"/>
    </location>
</feature>
<reference evidence="2 3" key="1">
    <citation type="submission" date="2015-12" db="EMBL/GenBank/DDBJ databases">
        <title>Nitrous oxide reduction kinetics distinguish bacteria harboring typical versus atypical NosZ.</title>
        <authorList>
            <person name="Yoon S."/>
            <person name="Nissen S."/>
            <person name="Park D."/>
            <person name="Sanford R.A."/>
            <person name="Loeffler F.E."/>
        </authorList>
    </citation>
    <scope>NUCLEOTIDE SEQUENCE [LARGE SCALE GENOMIC DNA]</scope>
    <source>
        <strain evidence="2 3">ATCC BAA-841</strain>
    </source>
</reference>
<evidence type="ECO:0000256" key="1">
    <source>
        <dbReference type="SAM" id="SignalP"/>
    </source>
</evidence>